<dbReference type="AlphaFoldDB" id="A0AAV4C0P0"/>
<keyword evidence="3" id="KW-1185">Reference proteome</keyword>
<evidence type="ECO:0000313" key="3">
    <source>
        <dbReference type="Proteomes" id="UP000735302"/>
    </source>
</evidence>
<gene>
    <name evidence="2" type="ORF">PoB_005075900</name>
</gene>
<dbReference type="Proteomes" id="UP000735302">
    <property type="component" value="Unassembled WGS sequence"/>
</dbReference>
<proteinExistence type="predicted"/>
<evidence type="ECO:0000256" key="1">
    <source>
        <dbReference type="SAM" id="MobiDB-lite"/>
    </source>
</evidence>
<dbReference type="EMBL" id="BLXT01005595">
    <property type="protein sequence ID" value="GFO24254.1"/>
    <property type="molecule type" value="Genomic_DNA"/>
</dbReference>
<evidence type="ECO:0000313" key="2">
    <source>
        <dbReference type="EMBL" id="GFO24254.1"/>
    </source>
</evidence>
<feature type="region of interest" description="Disordered" evidence="1">
    <location>
        <begin position="22"/>
        <end position="89"/>
    </location>
</feature>
<protein>
    <submittedName>
        <fullName evidence="2">Uncharacterized protein</fullName>
    </submittedName>
</protein>
<feature type="compositionally biased region" description="Basic and acidic residues" evidence="1">
    <location>
        <begin position="71"/>
        <end position="89"/>
    </location>
</feature>
<sequence length="89" mass="10227">MAELVFSLKPDLDHLYNSDSDVELEDDENLTKLTRQKKPVWRDGTRHVKNTPRFDSSTEESSDDPAIYSNSDHDEPGIDIERLVPDKVL</sequence>
<comment type="caution">
    <text evidence="2">The sequence shown here is derived from an EMBL/GenBank/DDBJ whole genome shotgun (WGS) entry which is preliminary data.</text>
</comment>
<name>A0AAV4C0P0_9GAST</name>
<organism evidence="2 3">
    <name type="scientific">Plakobranchus ocellatus</name>
    <dbReference type="NCBI Taxonomy" id="259542"/>
    <lineage>
        <taxon>Eukaryota</taxon>
        <taxon>Metazoa</taxon>
        <taxon>Spiralia</taxon>
        <taxon>Lophotrochozoa</taxon>
        <taxon>Mollusca</taxon>
        <taxon>Gastropoda</taxon>
        <taxon>Heterobranchia</taxon>
        <taxon>Euthyneura</taxon>
        <taxon>Panpulmonata</taxon>
        <taxon>Sacoglossa</taxon>
        <taxon>Placobranchoidea</taxon>
        <taxon>Plakobranchidae</taxon>
        <taxon>Plakobranchus</taxon>
    </lineage>
</organism>
<accession>A0AAV4C0P0</accession>
<reference evidence="2 3" key="1">
    <citation type="journal article" date="2021" name="Elife">
        <title>Chloroplast acquisition without the gene transfer in kleptoplastic sea slugs, Plakobranchus ocellatus.</title>
        <authorList>
            <person name="Maeda T."/>
            <person name="Takahashi S."/>
            <person name="Yoshida T."/>
            <person name="Shimamura S."/>
            <person name="Takaki Y."/>
            <person name="Nagai Y."/>
            <person name="Toyoda A."/>
            <person name="Suzuki Y."/>
            <person name="Arimoto A."/>
            <person name="Ishii H."/>
            <person name="Satoh N."/>
            <person name="Nishiyama T."/>
            <person name="Hasebe M."/>
            <person name="Maruyama T."/>
            <person name="Minagawa J."/>
            <person name="Obokata J."/>
            <person name="Shigenobu S."/>
        </authorList>
    </citation>
    <scope>NUCLEOTIDE SEQUENCE [LARGE SCALE GENOMIC DNA]</scope>
</reference>